<proteinExistence type="predicted"/>
<comment type="caution">
    <text evidence="2">The sequence shown here is derived from an EMBL/GenBank/DDBJ whole genome shotgun (WGS) entry which is preliminary data.</text>
</comment>
<organism evidence="2 3">
    <name type="scientific">Rubroshorea leprosula</name>
    <dbReference type="NCBI Taxonomy" id="152421"/>
    <lineage>
        <taxon>Eukaryota</taxon>
        <taxon>Viridiplantae</taxon>
        <taxon>Streptophyta</taxon>
        <taxon>Embryophyta</taxon>
        <taxon>Tracheophyta</taxon>
        <taxon>Spermatophyta</taxon>
        <taxon>Magnoliopsida</taxon>
        <taxon>eudicotyledons</taxon>
        <taxon>Gunneridae</taxon>
        <taxon>Pentapetalae</taxon>
        <taxon>rosids</taxon>
        <taxon>malvids</taxon>
        <taxon>Malvales</taxon>
        <taxon>Dipterocarpaceae</taxon>
        <taxon>Rubroshorea</taxon>
    </lineage>
</organism>
<dbReference type="EMBL" id="BPVZ01000030">
    <property type="protein sequence ID" value="GKV09132.1"/>
    <property type="molecule type" value="Genomic_DNA"/>
</dbReference>
<protein>
    <submittedName>
        <fullName evidence="2">Uncharacterized protein</fullName>
    </submittedName>
</protein>
<sequence length="55" mass="6036">MSTLSHTPSSDSLKTQTPLLEENLTDTVDYKGRPGNRKNSGGWKSATFLIGKIKK</sequence>
<dbReference type="AlphaFoldDB" id="A0AAV5J6P7"/>
<keyword evidence="3" id="KW-1185">Reference proteome</keyword>
<evidence type="ECO:0000313" key="3">
    <source>
        <dbReference type="Proteomes" id="UP001054252"/>
    </source>
</evidence>
<evidence type="ECO:0000256" key="1">
    <source>
        <dbReference type="SAM" id="MobiDB-lite"/>
    </source>
</evidence>
<reference evidence="2 3" key="1">
    <citation type="journal article" date="2021" name="Commun. Biol.">
        <title>The genome of Shorea leprosula (Dipterocarpaceae) highlights the ecological relevance of drought in aseasonal tropical rainforests.</title>
        <authorList>
            <person name="Ng K.K.S."/>
            <person name="Kobayashi M.J."/>
            <person name="Fawcett J.A."/>
            <person name="Hatakeyama M."/>
            <person name="Paape T."/>
            <person name="Ng C.H."/>
            <person name="Ang C.C."/>
            <person name="Tnah L.H."/>
            <person name="Lee C.T."/>
            <person name="Nishiyama T."/>
            <person name="Sese J."/>
            <person name="O'Brien M.J."/>
            <person name="Copetti D."/>
            <person name="Mohd Noor M.I."/>
            <person name="Ong R.C."/>
            <person name="Putra M."/>
            <person name="Sireger I.Z."/>
            <person name="Indrioko S."/>
            <person name="Kosugi Y."/>
            <person name="Izuno A."/>
            <person name="Isagi Y."/>
            <person name="Lee S.L."/>
            <person name="Shimizu K.K."/>
        </authorList>
    </citation>
    <scope>NUCLEOTIDE SEQUENCE [LARGE SCALE GENOMIC DNA]</scope>
    <source>
        <strain evidence="2">214</strain>
    </source>
</reference>
<gene>
    <name evidence="2" type="ORF">SLEP1_g20678</name>
</gene>
<name>A0AAV5J6P7_9ROSI</name>
<dbReference type="Proteomes" id="UP001054252">
    <property type="component" value="Unassembled WGS sequence"/>
</dbReference>
<feature type="region of interest" description="Disordered" evidence="1">
    <location>
        <begin position="1"/>
        <end position="22"/>
    </location>
</feature>
<accession>A0AAV5J6P7</accession>
<feature type="compositionally biased region" description="Polar residues" evidence="1">
    <location>
        <begin position="1"/>
        <end position="18"/>
    </location>
</feature>
<evidence type="ECO:0000313" key="2">
    <source>
        <dbReference type="EMBL" id="GKV09132.1"/>
    </source>
</evidence>